<dbReference type="PANTHER" id="PTHR22970:SF14">
    <property type="entry name" value="AT-RICH INTERACTIVE DOMAIN-CONTAINING PROTEIN 2"/>
    <property type="match status" value="1"/>
</dbReference>
<keyword evidence="2" id="KW-0805">Transcription regulation</keyword>
<feature type="region of interest" description="Disordered" evidence="5">
    <location>
        <begin position="1"/>
        <end position="34"/>
    </location>
</feature>
<dbReference type="PROSITE" id="PS51011">
    <property type="entry name" value="ARID"/>
    <property type="match status" value="1"/>
</dbReference>
<feature type="compositionally biased region" description="Low complexity" evidence="5">
    <location>
        <begin position="783"/>
        <end position="819"/>
    </location>
</feature>
<dbReference type="SUPFAM" id="SSF48371">
    <property type="entry name" value="ARM repeat"/>
    <property type="match status" value="1"/>
</dbReference>
<evidence type="ECO:0000259" key="6">
    <source>
        <dbReference type="PROSITE" id="PS51011"/>
    </source>
</evidence>
<dbReference type="GO" id="GO:0003677">
    <property type="term" value="F:DNA binding"/>
    <property type="evidence" value="ECO:0007669"/>
    <property type="project" value="InterPro"/>
</dbReference>
<feature type="compositionally biased region" description="Low complexity" evidence="5">
    <location>
        <begin position="20"/>
        <end position="33"/>
    </location>
</feature>
<feature type="compositionally biased region" description="Polar residues" evidence="5">
    <location>
        <begin position="1712"/>
        <end position="1730"/>
    </location>
</feature>
<feature type="compositionally biased region" description="Polar residues" evidence="5">
    <location>
        <begin position="1876"/>
        <end position="1885"/>
    </location>
</feature>
<gene>
    <name evidence="8" type="ORF">HERILL_LOCUS1410</name>
</gene>
<dbReference type="InterPro" id="IPR052406">
    <property type="entry name" value="Chromatin_Remodeling_Comp"/>
</dbReference>
<dbReference type="GO" id="GO:0006325">
    <property type="term" value="P:chromatin organization"/>
    <property type="evidence" value="ECO:0007669"/>
    <property type="project" value="UniProtKB-KW"/>
</dbReference>
<feature type="compositionally biased region" description="Low complexity" evidence="5">
    <location>
        <begin position="1078"/>
        <end position="1101"/>
    </location>
</feature>
<keyword evidence="3" id="KW-0804">Transcription</keyword>
<evidence type="ECO:0008006" key="10">
    <source>
        <dbReference type="Google" id="ProtNLM"/>
    </source>
</evidence>
<feature type="compositionally biased region" description="Basic and acidic residues" evidence="5">
    <location>
        <begin position="1"/>
        <end position="11"/>
    </location>
</feature>
<feature type="compositionally biased region" description="Low complexity" evidence="5">
    <location>
        <begin position="1731"/>
        <end position="1755"/>
    </location>
</feature>
<dbReference type="Pfam" id="PF01388">
    <property type="entry name" value="ARID"/>
    <property type="match status" value="1"/>
</dbReference>
<dbReference type="OrthoDB" id="338531at2759"/>
<dbReference type="SUPFAM" id="SSF46774">
    <property type="entry name" value="ARID-like"/>
    <property type="match status" value="1"/>
</dbReference>
<evidence type="ECO:0000259" key="7">
    <source>
        <dbReference type="PROSITE" id="PS51526"/>
    </source>
</evidence>
<evidence type="ECO:0000256" key="4">
    <source>
        <dbReference type="ARBA" id="ARBA00023242"/>
    </source>
</evidence>
<dbReference type="Gene3D" id="1.10.150.60">
    <property type="entry name" value="ARID DNA-binding domain"/>
    <property type="match status" value="1"/>
</dbReference>
<dbReference type="PROSITE" id="PS51526">
    <property type="entry name" value="RFX_DBD"/>
    <property type="match status" value="1"/>
</dbReference>
<organism evidence="8 9">
    <name type="scientific">Hermetia illucens</name>
    <name type="common">Black soldier fly</name>
    <dbReference type="NCBI Taxonomy" id="343691"/>
    <lineage>
        <taxon>Eukaryota</taxon>
        <taxon>Metazoa</taxon>
        <taxon>Ecdysozoa</taxon>
        <taxon>Arthropoda</taxon>
        <taxon>Hexapoda</taxon>
        <taxon>Insecta</taxon>
        <taxon>Pterygota</taxon>
        <taxon>Neoptera</taxon>
        <taxon>Endopterygota</taxon>
        <taxon>Diptera</taxon>
        <taxon>Brachycera</taxon>
        <taxon>Stratiomyomorpha</taxon>
        <taxon>Stratiomyidae</taxon>
        <taxon>Hermetiinae</taxon>
        <taxon>Hermetia</taxon>
    </lineage>
</organism>
<feature type="region of interest" description="Disordered" evidence="5">
    <location>
        <begin position="570"/>
        <end position="622"/>
    </location>
</feature>
<keyword evidence="9" id="KW-1185">Reference proteome</keyword>
<evidence type="ECO:0000256" key="5">
    <source>
        <dbReference type="SAM" id="MobiDB-lite"/>
    </source>
</evidence>
<evidence type="ECO:0000256" key="3">
    <source>
        <dbReference type="ARBA" id="ARBA00023163"/>
    </source>
</evidence>
<dbReference type="InterPro" id="IPR016024">
    <property type="entry name" value="ARM-type_fold"/>
</dbReference>
<dbReference type="FunCoup" id="A0A7R8UCP1">
    <property type="interactions" value="2249"/>
</dbReference>
<feature type="compositionally biased region" description="Low complexity" evidence="5">
    <location>
        <begin position="1886"/>
        <end position="1905"/>
    </location>
</feature>
<dbReference type="Proteomes" id="UP000594454">
    <property type="component" value="Chromosome 1"/>
</dbReference>
<feature type="domain" description="RFX-type winged-helix" evidence="7">
    <location>
        <begin position="630"/>
        <end position="714"/>
    </location>
</feature>
<feature type="domain" description="ARID" evidence="6">
    <location>
        <begin position="44"/>
        <end position="136"/>
    </location>
</feature>
<sequence>MTTSDLKDANNKENAQADDSVSSTTKGSASAKKSSNRTDFIYDVRDRESFYKDLQGFHESRNTPIVRFPKINGKEVDLHKLYAEVVKRGGWLKVNIRNEWDELLHILGINQKCVNAPVAIKHIYTRYLDKYERLHFLGEDPDRADEPDDEGRHKKWSAKNFTSVPMTYNYSQHQVSEPLRVLHRLSTDMFKPSEYDKLMLSLLSPLPNEQDFAINVCTLMANESQHTLKLDHCPKLVDVLIAHAGVFSHFSMRDIFVEMYTKVRRHSLQTFWTDCLYDKPPILELSYDDYFQAPDEKFEDMAAYRTCERLPFRGNGENVNAVDPEEYKNDVGRYDFLCLGRGLGTHDYVGQRVLQVTSIMRNLSFFEENLSIFATNRTFLRFLVMCANVRWGNLHHMAFDIFGNIATQVSLRDPTSDELTRCILTTICEGLEGQDRGVIISCLEILNKLSQKDTNANDLNKCLDFKTYNQICLFLALNDIMLLLYTLECLYGLSSLGPRPCNSIIQVKGIVDTLVSLITVEAQSYGPDGCILMRVVETVPGNMLPMVAQNIANLQNVAMQGHVLAAKKESHPEAAHATATNPEPQKAIVVPPSPSARPNLPAGSKDNITTPATPTTNKTAPTVQESDPFALAWVTATFESIVSPTSRVEQQELYKMYLAACQKAGRRGIVSPIHFPQIVRTVLGSNVGPNLIKTTEANGIELNAFYYINIRMRANPMPVQYKVSPMQAPQANQSPTIQKVITKTPTQSPATQHQVKVSQQALTEAQAIKKPEVGQKGKTIKKAQGQPPMQMQAQQAQTPQAQVQQTTPAQQASQQQIQQPPQPQIVTQLQENQLVAGKHVIISHSVTPQSIAQKGVPQTGATESNQLSVIQHPQQHQQPQMQIQQQPQQVQVSQQIQVQQQQIQLQQHVQMQQQQQVQIQQQPQPMQITPQTPQQISMQSPQIVVNPNNSAIVQGNGNVPQTSSSLIKSLLANKVTTSPTSTSDVSEANASAAPNNPSCLITQNVNLHQVAQRQQMKQKELAQQQAQQQQQSVPHASISALMNNPVIPTSAVKVGQTTIKAISTNAVIPAAVIEKKTTNTSSLQQPQSQTSIDSTDNSSSNWDPVPPLAPLSGNLQNIKIPIASSAISSTQVITTDDGEGSLISFEGLLVPKSKSGSSSVTEDDISKDSFNKTAQGFQGNQMLVDLLDKKSPDLPVPCGPAKRKYEEEPINEGSIIQKRLATDNDEIDDDEEMPIVQASKNAANLYAEMAASILEDEDLEDEPELETTIPVIQPPVEQKQVITMPVPIQRQIIMGPNNQVILTQPGQPVNQPVPPQATATIKTDSGLQTVPLIIQKQIGPNGQPIIQPVIQQQHQHQTQYVLATNPQGQTYLVAQQPQQQQPLNPALLLAQTGQQQGSQTKTIIILQQQGGPPQAVAQQQIISNPAGQQKVIMTTQQGQQMIVTQVPRPVQHHQIIVSNPNSNIMQNGSPQNVIISQNSSMVQQSQMQQQQHIQIQTNSAGQQHLQIQSAQGTQPQIQLQTSVPQPQIQIQSSSASQSQMQIQAPPCSQQQFQIQAASHTVIQKQMHLAQVGGVSVQVNQSPTTIQSATNQPSITIQPQLMQQPASIIQSQGNQQQTSLQTQQQASILSQLPHIPATIKIHPSSTQTSQTQTKALPKPQILVQQQSTIPPVPSQQQSVIQTTRAEVKRQIIVTGSGTIELSENAKVGITAPPQVTSQPIHQGPTSVHQATQPTQPQVNQVMQPQSPQQPSSQLVPKRPNKPDTPAADEETFDQNWLWICDWRGCPRKQYKSLAEVYRHACTVHCPESLDPAAEIYCQWGPGSGLCDNIPRKRYSLMTHLLDRHCTLESLKAACQRRATTGILPPVHGQPVTIIKNVPSNSSESRGTASPALSTSSSSSLPPAASAAMHAIKRHSNDFVNPKELMDENEGPVTKSIRLTAALILRNLVTHTSLAKRNLRCYEPHLAGVALSNVESSRTISQILYELNN</sequence>
<feature type="region of interest" description="Disordered" evidence="5">
    <location>
        <begin position="1077"/>
        <end position="1105"/>
    </location>
</feature>
<dbReference type="InterPro" id="IPR001606">
    <property type="entry name" value="ARID_dom"/>
</dbReference>
<feature type="region of interest" description="Disordered" evidence="5">
    <location>
        <begin position="1712"/>
        <end position="1767"/>
    </location>
</feature>
<proteinExistence type="predicted"/>
<feature type="region of interest" description="Disordered" evidence="5">
    <location>
        <begin position="766"/>
        <end position="819"/>
    </location>
</feature>
<evidence type="ECO:0000313" key="9">
    <source>
        <dbReference type="Proteomes" id="UP000594454"/>
    </source>
</evidence>
<dbReference type="InParanoid" id="A0A7R8UCP1"/>
<evidence type="ECO:0000256" key="1">
    <source>
        <dbReference type="ARBA" id="ARBA00022853"/>
    </source>
</evidence>
<dbReference type="InterPro" id="IPR003150">
    <property type="entry name" value="DNA-bd_RFX"/>
</dbReference>
<keyword evidence="4" id="KW-0539">Nucleus</keyword>
<evidence type="ECO:0000256" key="2">
    <source>
        <dbReference type="ARBA" id="ARBA00023015"/>
    </source>
</evidence>
<dbReference type="SMART" id="SM00501">
    <property type="entry name" value="BRIGHT"/>
    <property type="match status" value="1"/>
</dbReference>
<feature type="region of interest" description="Disordered" evidence="5">
    <location>
        <begin position="977"/>
        <end position="999"/>
    </location>
</feature>
<name>A0A7R8UCP1_HERIL</name>
<reference evidence="8 9" key="1">
    <citation type="submission" date="2020-11" db="EMBL/GenBank/DDBJ databases">
        <authorList>
            <person name="Wallbank WR R."/>
            <person name="Pardo Diaz C."/>
            <person name="Kozak K."/>
            <person name="Martin S."/>
            <person name="Jiggins C."/>
            <person name="Moest M."/>
            <person name="Warren A I."/>
            <person name="Generalovic N T."/>
            <person name="Byers J.R.P. K."/>
            <person name="Montejo-Kovacevich G."/>
            <person name="Yen C E."/>
        </authorList>
    </citation>
    <scope>NUCLEOTIDE SEQUENCE [LARGE SCALE GENOMIC DNA]</scope>
</reference>
<accession>A0A7R8UCP1</accession>
<feature type="compositionally biased region" description="Low complexity" evidence="5">
    <location>
        <begin position="977"/>
        <end position="998"/>
    </location>
</feature>
<dbReference type="EMBL" id="LR899009">
    <property type="protein sequence ID" value="CAD7078124.1"/>
    <property type="molecule type" value="Genomic_DNA"/>
</dbReference>
<evidence type="ECO:0000313" key="8">
    <source>
        <dbReference type="EMBL" id="CAD7078124.1"/>
    </source>
</evidence>
<feature type="region of interest" description="Disordered" evidence="5">
    <location>
        <begin position="1872"/>
        <end position="1905"/>
    </location>
</feature>
<dbReference type="SMART" id="SM01014">
    <property type="entry name" value="ARID"/>
    <property type="match status" value="1"/>
</dbReference>
<keyword evidence="1" id="KW-0156">Chromatin regulator</keyword>
<dbReference type="InterPro" id="IPR036431">
    <property type="entry name" value="ARID_dom_sf"/>
</dbReference>
<feature type="compositionally biased region" description="Low complexity" evidence="5">
    <location>
        <begin position="609"/>
        <end position="622"/>
    </location>
</feature>
<protein>
    <recommendedName>
        <fullName evidence="10">AT-rich interactive domain-containing protein 2</fullName>
    </recommendedName>
</protein>
<dbReference type="PANTHER" id="PTHR22970">
    <property type="entry name" value="AT-RICH INTERACTIVE DOMAIN-CONTAINING PROTEIN 2"/>
    <property type="match status" value="1"/>
</dbReference>
<dbReference type="GO" id="GO:0006355">
    <property type="term" value="P:regulation of DNA-templated transcription"/>
    <property type="evidence" value="ECO:0007669"/>
    <property type="project" value="InterPro"/>
</dbReference>